<dbReference type="AlphaFoldDB" id="A0A9K3GLW1"/>
<keyword evidence="1 3" id="KW-0853">WD repeat</keyword>
<evidence type="ECO:0000256" key="1">
    <source>
        <dbReference type="ARBA" id="ARBA00022574"/>
    </source>
</evidence>
<dbReference type="PROSITE" id="PS50294">
    <property type="entry name" value="WD_REPEATS_REGION"/>
    <property type="match status" value="1"/>
</dbReference>
<dbReference type="OrthoDB" id="2373915at2759"/>
<evidence type="ECO:0000313" key="5">
    <source>
        <dbReference type="Proteomes" id="UP000265618"/>
    </source>
</evidence>
<comment type="caution">
    <text evidence="4">The sequence shown here is derived from an EMBL/GenBank/DDBJ whole genome shotgun (WGS) entry which is preliminary data.</text>
</comment>
<protein>
    <submittedName>
        <fullName evidence="4">Uncharacterized protein</fullName>
    </submittedName>
</protein>
<dbReference type="Gene3D" id="2.130.10.10">
    <property type="entry name" value="YVTN repeat-like/Quinoprotein amine dehydrogenase"/>
    <property type="match status" value="1"/>
</dbReference>
<dbReference type="GO" id="GO:0000480">
    <property type="term" value="P:endonucleolytic cleavage in 5'-ETS of tricistronic rRNA transcript (SSU-rRNA, 5.8S rRNA, LSU-rRNA)"/>
    <property type="evidence" value="ECO:0007669"/>
    <property type="project" value="TreeGrafter"/>
</dbReference>
<dbReference type="InterPro" id="IPR015943">
    <property type="entry name" value="WD40/YVTN_repeat-like_dom_sf"/>
</dbReference>
<dbReference type="SMART" id="SM00320">
    <property type="entry name" value="WD40"/>
    <property type="match status" value="3"/>
</dbReference>
<dbReference type="GO" id="GO:0000472">
    <property type="term" value="P:endonucleolytic cleavage to generate mature 5'-end of SSU-rRNA from (SSU-rRNA, 5.8S rRNA, LSU-rRNA)"/>
    <property type="evidence" value="ECO:0007669"/>
    <property type="project" value="TreeGrafter"/>
</dbReference>
<dbReference type="InterPro" id="IPR001680">
    <property type="entry name" value="WD40_rpt"/>
</dbReference>
<dbReference type="GO" id="GO:0005730">
    <property type="term" value="C:nucleolus"/>
    <property type="evidence" value="ECO:0007669"/>
    <property type="project" value="TreeGrafter"/>
</dbReference>
<name>A0A9K3GLW1_9EUKA</name>
<gene>
    <name evidence="4" type="ORF">KIPB_009866</name>
</gene>
<keyword evidence="2" id="KW-0677">Repeat</keyword>
<keyword evidence="5" id="KW-1185">Reference proteome</keyword>
<evidence type="ECO:0000256" key="2">
    <source>
        <dbReference type="ARBA" id="ARBA00022737"/>
    </source>
</evidence>
<sequence>MGDTPAAGSVPQPLGEGIPCRESYREAVEIRPFYSGGPVAVCPALGWIFSLFETKLCVVSLTTGSLVKSIELDGEMLTAVAVSSLTDEVKTFRLAVASRTLHIHIISLPSLEVERTIRAHKAPILSLAFHPDAPDVLASGSADNAVRVFDVDGGYCSHAFRDHSNIVTDVSFFHTRQDTQGVVLASAGMDGGYVHDLVDKKTFAKMQSHVGRVNSLTHLYHNDTPYMVSGGSDGLVTIWRHEERQRKKGTERVLMPVGTLPVMEAVSTVGVVGTQDGSLEIVIGCQGGEVQRIGVEALLNSTEESPSMIVPYPKMSMSKACARPKHLSRGTEDS</sequence>
<evidence type="ECO:0000313" key="4">
    <source>
        <dbReference type="EMBL" id="GIQ87763.1"/>
    </source>
</evidence>
<accession>A0A9K3GLW1</accession>
<proteinExistence type="predicted"/>
<dbReference type="PANTHER" id="PTHR19854">
    <property type="entry name" value="TRANSDUCIN BETA-LIKE 3"/>
    <property type="match status" value="1"/>
</dbReference>
<reference evidence="4 5" key="1">
    <citation type="journal article" date="2018" name="PLoS ONE">
        <title>The draft genome of Kipferlia bialata reveals reductive genome evolution in fornicate parasites.</title>
        <authorList>
            <person name="Tanifuji G."/>
            <person name="Takabayashi S."/>
            <person name="Kume K."/>
            <person name="Takagi M."/>
            <person name="Nakayama T."/>
            <person name="Kamikawa R."/>
            <person name="Inagaki Y."/>
            <person name="Hashimoto T."/>
        </authorList>
    </citation>
    <scope>NUCLEOTIDE SEQUENCE [LARGE SCALE GENOMIC DNA]</scope>
    <source>
        <strain evidence="4">NY0173</strain>
    </source>
</reference>
<dbReference type="EMBL" id="BDIP01003480">
    <property type="protein sequence ID" value="GIQ87763.1"/>
    <property type="molecule type" value="Genomic_DNA"/>
</dbReference>
<dbReference type="Proteomes" id="UP000265618">
    <property type="component" value="Unassembled WGS sequence"/>
</dbReference>
<dbReference type="PANTHER" id="PTHR19854:SF15">
    <property type="entry name" value="TRANSDUCIN BETA-LIKE PROTEIN 3"/>
    <property type="match status" value="1"/>
</dbReference>
<feature type="repeat" description="WD" evidence="3">
    <location>
        <begin position="117"/>
        <end position="159"/>
    </location>
</feature>
<dbReference type="Pfam" id="PF00400">
    <property type="entry name" value="WD40"/>
    <property type="match status" value="2"/>
</dbReference>
<dbReference type="PROSITE" id="PS50082">
    <property type="entry name" value="WD_REPEATS_2"/>
    <property type="match status" value="1"/>
</dbReference>
<feature type="non-terminal residue" evidence="4">
    <location>
        <position position="334"/>
    </location>
</feature>
<dbReference type="InterPro" id="IPR036322">
    <property type="entry name" value="WD40_repeat_dom_sf"/>
</dbReference>
<dbReference type="GO" id="GO:0030686">
    <property type="term" value="C:90S preribosome"/>
    <property type="evidence" value="ECO:0007669"/>
    <property type="project" value="TreeGrafter"/>
</dbReference>
<evidence type="ECO:0000256" key="3">
    <source>
        <dbReference type="PROSITE-ProRule" id="PRU00221"/>
    </source>
</evidence>
<dbReference type="GO" id="GO:0034511">
    <property type="term" value="F:U3 snoRNA binding"/>
    <property type="evidence" value="ECO:0007669"/>
    <property type="project" value="TreeGrafter"/>
</dbReference>
<dbReference type="SUPFAM" id="SSF50978">
    <property type="entry name" value="WD40 repeat-like"/>
    <property type="match status" value="1"/>
</dbReference>
<organism evidence="4 5">
    <name type="scientific">Kipferlia bialata</name>
    <dbReference type="NCBI Taxonomy" id="797122"/>
    <lineage>
        <taxon>Eukaryota</taxon>
        <taxon>Metamonada</taxon>
        <taxon>Carpediemonas-like organisms</taxon>
        <taxon>Kipferlia</taxon>
    </lineage>
</organism>